<dbReference type="PROSITE" id="PS51318">
    <property type="entry name" value="TAT"/>
    <property type="match status" value="1"/>
</dbReference>
<feature type="region of interest" description="Disordered" evidence="1">
    <location>
        <begin position="1"/>
        <end position="24"/>
    </location>
</feature>
<dbReference type="SUPFAM" id="SSF51126">
    <property type="entry name" value="Pectin lyase-like"/>
    <property type="match status" value="1"/>
</dbReference>
<dbReference type="InterPro" id="IPR011050">
    <property type="entry name" value="Pectin_lyase_fold/virulence"/>
</dbReference>
<feature type="compositionally biased region" description="Acidic residues" evidence="1">
    <location>
        <begin position="727"/>
        <end position="737"/>
    </location>
</feature>
<feature type="compositionally biased region" description="Low complexity" evidence="1">
    <location>
        <begin position="580"/>
        <end position="589"/>
    </location>
</feature>
<accession>A0ABU2GHT5</accession>
<dbReference type="InterPro" id="IPR006311">
    <property type="entry name" value="TAT_signal"/>
</dbReference>
<feature type="region of interest" description="Disordered" evidence="1">
    <location>
        <begin position="579"/>
        <end position="621"/>
    </location>
</feature>
<feature type="region of interest" description="Disordered" evidence="1">
    <location>
        <begin position="709"/>
        <end position="741"/>
    </location>
</feature>
<dbReference type="Proteomes" id="UP001257060">
    <property type="component" value="Unassembled WGS sequence"/>
</dbReference>
<dbReference type="RefSeq" id="WP_310925289.1">
    <property type="nucleotide sequence ID" value="NZ_JAMQOP010000003.1"/>
</dbReference>
<reference evidence="2 3" key="1">
    <citation type="submission" date="2022-06" db="EMBL/GenBank/DDBJ databases">
        <title>Halogeometricum sp. a new haloarchaeum isolate from saline soil.</title>
        <authorList>
            <person name="Strakova D."/>
            <person name="Galisteo C."/>
            <person name="Sanchez-Porro C."/>
            <person name="Ventosa A."/>
        </authorList>
    </citation>
    <scope>NUCLEOTIDE SEQUENCE [LARGE SCALE GENOMIC DNA]</scope>
    <source>
        <strain evidence="2 3">S1BR25-6</strain>
    </source>
</reference>
<protein>
    <recommendedName>
        <fullName evidence="4">Right handed beta helix domain-containing protein</fullName>
    </recommendedName>
</protein>
<evidence type="ECO:0000313" key="2">
    <source>
        <dbReference type="EMBL" id="MDS0300390.1"/>
    </source>
</evidence>
<feature type="compositionally biased region" description="Acidic residues" evidence="1">
    <location>
        <begin position="591"/>
        <end position="616"/>
    </location>
</feature>
<dbReference type="EMBL" id="JAMQOP010000003">
    <property type="protein sequence ID" value="MDS0300390.1"/>
    <property type="molecule type" value="Genomic_DNA"/>
</dbReference>
<organism evidence="2 3">
    <name type="scientific">Halogeometricum salsisoli</name>
    <dbReference type="NCBI Taxonomy" id="2950536"/>
    <lineage>
        <taxon>Archaea</taxon>
        <taxon>Methanobacteriati</taxon>
        <taxon>Methanobacteriota</taxon>
        <taxon>Stenosarchaea group</taxon>
        <taxon>Halobacteria</taxon>
        <taxon>Halobacteriales</taxon>
        <taxon>Haloferacaceae</taxon>
        <taxon>Halogeometricum</taxon>
    </lineage>
</organism>
<name>A0ABU2GHT5_9EURY</name>
<evidence type="ECO:0000313" key="3">
    <source>
        <dbReference type="Proteomes" id="UP001257060"/>
    </source>
</evidence>
<evidence type="ECO:0000256" key="1">
    <source>
        <dbReference type="SAM" id="MobiDB-lite"/>
    </source>
</evidence>
<evidence type="ECO:0008006" key="4">
    <source>
        <dbReference type="Google" id="ProtNLM"/>
    </source>
</evidence>
<feature type="compositionally biased region" description="Low complexity" evidence="1">
    <location>
        <begin position="7"/>
        <end position="19"/>
    </location>
</feature>
<gene>
    <name evidence="2" type="ORF">NDI76_16710</name>
</gene>
<comment type="caution">
    <text evidence="2">The sequence shown here is derived from an EMBL/GenBank/DDBJ whole genome shotgun (WGS) entry which is preliminary data.</text>
</comment>
<keyword evidence="3" id="KW-1185">Reference proteome</keyword>
<sequence length="829" mass="86912">MAENPIESPTESPTEPASAHSGPKLIGRRGVLQLGAATAAVAATGVGSASAAGGYTYEGISFDRKVNAVEDLGLDPNEGTLVDDALGAVPSGTLVEFPTGRYRIDSCWIRSSNVGLVAADGADPVFVPAKPQSESESWTILMKTGGDHVFAGFEFDYTREGYGGTLIVIAEHGDYYIGDVHVKGVVGHSCEGLSTAVEDPNGTGVIERFYARDGSTYDSASHGLFVGLKHAGTLYIRDCEVWNWTDNGVYASSPGYIGSYRGTTDSDRGDGEVHIEGGVFKNNNISNVRIGSTNSSVKGAVIHNEKNISADSWDSREYDIMPRSGTEPEPVVNSRGIWLAGRTNLLVEDCDIRMDTGISSGAIIAKGATGNCTIRNTRVQVNTTDVLNPIIVAEPSIDWPDTAYTFENVSVTGVGGGRKIAAEVTDRPGTSFRDCCISLDGADQNGIKFIDTSSGVVADTNVGVDGRSTLFQNSTISTSNVSTADACPVPNLSGSETNYGGSKELPYTLTVRGTGAPLDYRVVTTDGINQGSHIVDEDVPTVVEGSLDEDDQEDWFWFAGEVTEVSLSDEAKLFIEGEPADPADYAPPDGGDGDAGDSVDESDTDGETSDGSDDGAVDVPEVIRFDGTRKLTDTTTVRSTGAPLEYRIVTTQGINQGSHIVENEVSTVAEGSLAAGDENWFWFAGEVVSVELSGDAKFFVNGEELNPADYAPADAGGDVGDGSGDGSADDGSTDDGAGDGSTLEHVIYVDGSATRNTSHYSFTVTGDVERSAELSTVPADASAADLKADEVLDGHVEGTVAEGVDAYRFSGTITQFDITGFAVIDFENR</sequence>
<proteinExistence type="predicted"/>